<evidence type="ECO:0000313" key="3">
    <source>
        <dbReference type="EMBL" id="EEN82184.1"/>
    </source>
</evidence>
<feature type="compositionally biased region" description="Polar residues" evidence="1">
    <location>
        <begin position="465"/>
        <end position="477"/>
    </location>
</feature>
<dbReference type="GeneID" id="93366170"/>
<dbReference type="Proteomes" id="UP000004295">
    <property type="component" value="Unassembled WGS sequence"/>
</dbReference>
<evidence type="ECO:0000256" key="2">
    <source>
        <dbReference type="SAM" id="SignalP"/>
    </source>
</evidence>
<evidence type="ECO:0000256" key="1">
    <source>
        <dbReference type="SAM" id="MobiDB-lite"/>
    </source>
</evidence>
<dbReference type="AlphaFoldDB" id="C3JCB5"/>
<keyword evidence="2" id="KW-0732">Signal</keyword>
<reference evidence="3 4" key="1">
    <citation type="submission" date="2009-04" db="EMBL/GenBank/DDBJ databases">
        <authorList>
            <person name="Sebastian Y."/>
            <person name="Madupu R."/>
            <person name="Durkin A.S."/>
            <person name="Torralba M."/>
            <person name="Methe B."/>
            <person name="Sutton G.G."/>
            <person name="Strausberg R.L."/>
            <person name="Nelson K.E."/>
        </authorList>
    </citation>
    <scope>NUCLEOTIDE SEQUENCE [LARGE SCALE GENOMIC DNA]</scope>
    <source>
        <strain evidence="4">ATCC 35406 / BCRC 14492 / JCM 8526 / NCTC 13058 / HG 370</strain>
    </source>
</reference>
<feature type="signal peptide" evidence="2">
    <location>
        <begin position="1"/>
        <end position="17"/>
    </location>
</feature>
<protein>
    <recommendedName>
        <fullName evidence="5">Lipoprotein</fullName>
    </recommendedName>
</protein>
<gene>
    <name evidence="3" type="ORF">POREN0001_2006</name>
</gene>
<feature type="region of interest" description="Disordered" evidence="1">
    <location>
        <begin position="465"/>
        <end position="489"/>
    </location>
</feature>
<dbReference type="RefSeq" id="WP_004334716.1">
    <property type="nucleotide sequence ID" value="NZ_ACNN01000031.1"/>
</dbReference>
<evidence type="ECO:0000313" key="4">
    <source>
        <dbReference type="Proteomes" id="UP000004295"/>
    </source>
</evidence>
<proteinExistence type="predicted"/>
<feature type="chain" id="PRO_5002927956" description="Lipoprotein" evidence="2">
    <location>
        <begin position="18"/>
        <end position="489"/>
    </location>
</feature>
<organism evidence="3 4">
    <name type="scientific">Porphyromonas endodontalis (strain ATCC 35406 / DSM 24491 / JCM 8526 / CCUG 16442 / BCRC 14492 / NCTC 13058 / HG 370)</name>
    <name type="common">Bacteroides endodontalis</name>
    <dbReference type="NCBI Taxonomy" id="553175"/>
    <lineage>
        <taxon>Bacteria</taxon>
        <taxon>Pseudomonadati</taxon>
        <taxon>Bacteroidota</taxon>
        <taxon>Bacteroidia</taxon>
        <taxon>Bacteroidales</taxon>
        <taxon>Porphyromonadaceae</taxon>
        <taxon>Porphyromonas</taxon>
    </lineage>
</organism>
<accession>C3JCB5</accession>
<dbReference type="STRING" id="553175.POREN0001_2006"/>
<comment type="caution">
    <text evidence="3">The sequence shown here is derived from an EMBL/GenBank/DDBJ whole genome shotgun (WGS) entry which is preliminary data.</text>
</comment>
<dbReference type="eggNOG" id="ENOG502Z7PX">
    <property type="taxonomic scope" value="Bacteria"/>
</dbReference>
<dbReference type="EMBL" id="ACNN01000031">
    <property type="protein sequence ID" value="EEN82184.1"/>
    <property type="molecule type" value="Genomic_DNA"/>
</dbReference>
<dbReference type="PROSITE" id="PS51257">
    <property type="entry name" value="PROKAR_LIPOPROTEIN"/>
    <property type="match status" value="1"/>
</dbReference>
<keyword evidence="4" id="KW-1185">Reference proteome</keyword>
<sequence length="489" mass="54901">MKYIASIGLFFVFLSLALTGCHDQFDHFTSDPNARISFSQDTLRLDTLYSEQPSSTRTLLVYNKGNKALKIDEIRLLYGVERGFRINVDGRSGQRFEGVTLPAGDSIHVFVEATLQRMIDDLPQLITDSILFRFNGKQQALRIESWCHNLDQYDLLHIQKDSVITAQRPLYIRDSLVVDEGVTLTLEAGVHLLLGDKAHISIYGSLCANGTPTERVLIEGLRRDYLIPSINYRLVPGQWNYVRLACGTKGNKLLYTTIRNGRDGLICDATHSASGEETLYAEGLIITNMKGRALTFDRARARLYNCELSNTLSTTLLVTGGVTELLHCSLVNYYAWDKREGSTLVYNLPESGGAEQTSFKATNTLVDGARSVIRIAGREPVGGEIELAEKVRDRTTFDHCYLRTALPQNNGVAYFDCIEAKQPADEVYVHVGRNREKDKMDFVYFFQPWADAPWVQKGVKSDLSTDIQGRTRATQPTIGAYEPSTEKRK</sequence>
<name>C3JCB5_POREA</name>
<evidence type="ECO:0008006" key="5">
    <source>
        <dbReference type="Google" id="ProtNLM"/>
    </source>
</evidence>